<accession>A0AAW5SIS3</accession>
<dbReference type="AlphaFoldDB" id="A0AAW5SIS3"/>
<protein>
    <recommendedName>
        <fullName evidence="3">Acyl dehydratase</fullName>
    </recommendedName>
</protein>
<evidence type="ECO:0000313" key="2">
    <source>
        <dbReference type="Proteomes" id="UP001207528"/>
    </source>
</evidence>
<proteinExistence type="predicted"/>
<dbReference type="EMBL" id="JACKTI010000024">
    <property type="protein sequence ID" value="MCV7023109.1"/>
    <property type="molecule type" value="Genomic_DNA"/>
</dbReference>
<evidence type="ECO:0000313" key="1">
    <source>
        <dbReference type="EMBL" id="MCV7023109.1"/>
    </source>
</evidence>
<reference evidence="1" key="2">
    <citation type="journal article" date="2022" name="BMC Genomics">
        <title>Comparative genome analysis of mycobacteria focusing on tRNA and non-coding RNA.</title>
        <authorList>
            <person name="Behra P.R.K."/>
            <person name="Pettersson B.M.F."/>
            <person name="Ramesh M."/>
            <person name="Das S."/>
            <person name="Dasgupta S."/>
            <person name="Kirsebom L.A."/>
        </authorList>
    </citation>
    <scope>NUCLEOTIDE SEQUENCE</scope>
    <source>
        <strain evidence="1">DSM 44203</strain>
    </source>
</reference>
<name>A0AAW5SIS3_MYCNV</name>
<dbReference type="InterPro" id="IPR029069">
    <property type="entry name" value="HotDog_dom_sf"/>
</dbReference>
<dbReference type="SUPFAM" id="SSF54637">
    <property type="entry name" value="Thioesterase/thiol ester dehydrase-isomerase"/>
    <property type="match status" value="2"/>
</dbReference>
<organism evidence="1 2">
    <name type="scientific">Mycolicibacterium novocastrense</name>
    <name type="common">Mycobacterium novocastrense</name>
    <dbReference type="NCBI Taxonomy" id="59813"/>
    <lineage>
        <taxon>Bacteria</taxon>
        <taxon>Bacillati</taxon>
        <taxon>Actinomycetota</taxon>
        <taxon>Actinomycetes</taxon>
        <taxon>Mycobacteriales</taxon>
        <taxon>Mycobacteriaceae</taxon>
        <taxon>Mycolicibacterium</taxon>
    </lineage>
</organism>
<comment type="caution">
    <text evidence="1">The sequence shown here is derived from an EMBL/GenBank/DDBJ whole genome shotgun (WGS) entry which is preliminary data.</text>
</comment>
<reference evidence="1" key="1">
    <citation type="submission" date="2020-07" db="EMBL/GenBank/DDBJ databases">
        <authorList>
            <person name="Pettersson B.M.F."/>
            <person name="Behra P.R.K."/>
            <person name="Ramesh M."/>
            <person name="Das S."/>
            <person name="Dasgupta S."/>
            <person name="Kirsebom L.A."/>
        </authorList>
    </citation>
    <scope>NUCLEOTIDE SEQUENCE</scope>
    <source>
        <strain evidence="1">DSM 44203</strain>
    </source>
</reference>
<evidence type="ECO:0008006" key="3">
    <source>
        <dbReference type="Google" id="ProtNLM"/>
    </source>
</evidence>
<dbReference type="Gene3D" id="3.10.129.10">
    <property type="entry name" value="Hotdog Thioesterase"/>
    <property type="match status" value="2"/>
</dbReference>
<gene>
    <name evidence="1" type="ORF">H7I77_07040</name>
</gene>
<dbReference type="Proteomes" id="UP001207528">
    <property type="component" value="Unassembled WGS sequence"/>
</dbReference>
<sequence>MCRTEEARTEEACVTQSSATGQITDEGLTRLRARIGVAVPHTQPPHYRRPNEDTFRIVAESYGDANPLWCDPEYATKSVWGEPIAPPALIGGDTLIGEDEVTELTREDRELTTGDPLRGVHAFYGGSSREWWAPLRANRRVFRRNALVAALDKSSEFAARAVHEWSAQVFSDDVGVILGGQYRNMIRTERSKARGRKKYEDVDVKTWSADEITEIDARYAREAPRGAEPRWWEDVAEGDEIGPLTKGPLTVTDMVCWHVGMGMGMYGVRPLRLAWQNKQRIPRFYTPNEHGIPDVQQRVHWDPSAARNAGNPTTFDYGRMRETWLIHLCTDWMGDDAWLWKLDCEFRLFNYVGDLHTITGTVTRKYLADGDRPAVDLDLAATNHRGQVTTPGHATILLPSRQRGPVRLPEPPGGATDLADLLVAVSNRFAEH</sequence>